<dbReference type="Pfam" id="PF08328">
    <property type="entry name" value="ASL_C"/>
    <property type="match status" value="1"/>
</dbReference>
<dbReference type="Proteomes" id="UP000813068">
    <property type="component" value="Unassembled WGS sequence"/>
</dbReference>
<evidence type="ECO:0000313" key="9">
    <source>
        <dbReference type="Proteomes" id="UP000813068"/>
    </source>
</evidence>
<evidence type="ECO:0000256" key="4">
    <source>
        <dbReference type="ARBA" id="ARBA00025012"/>
    </source>
</evidence>
<dbReference type="InterPro" id="IPR020557">
    <property type="entry name" value="Fumarate_lyase_CS"/>
</dbReference>
<gene>
    <name evidence="8" type="primary">purB</name>
    <name evidence="8" type="ORF">KRX52_00110</name>
</gene>
<keyword evidence="9" id="KW-1185">Reference proteome</keyword>
<dbReference type="NCBIfam" id="NF006764">
    <property type="entry name" value="PRK09285.1"/>
    <property type="match status" value="1"/>
</dbReference>
<keyword evidence="3 8" id="KW-0456">Lyase</keyword>
<dbReference type="InterPro" id="IPR022761">
    <property type="entry name" value="Fumarate_lyase_N"/>
</dbReference>
<feature type="domain" description="Fumarate lyase N-terminal" evidence="6">
    <location>
        <begin position="14"/>
        <end position="313"/>
    </location>
</feature>
<proteinExistence type="predicted"/>
<dbReference type="GO" id="GO:0016829">
    <property type="term" value="F:lyase activity"/>
    <property type="evidence" value="ECO:0007669"/>
    <property type="project" value="UniProtKB-KW"/>
</dbReference>
<comment type="pathway">
    <text evidence="2">Purine metabolism; AMP biosynthesis via de novo pathway; AMP from IMP: step 2/2.</text>
</comment>
<protein>
    <recommendedName>
        <fullName evidence="5">Adenylosuccinate lyase</fullName>
        <ecNumber evidence="5">4.3.2.2</ecNumber>
    </recommendedName>
</protein>
<feature type="domain" description="Adenylosuccinate lyase PurB C-terminal" evidence="7">
    <location>
        <begin position="332"/>
        <end position="446"/>
    </location>
</feature>
<evidence type="ECO:0000256" key="2">
    <source>
        <dbReference type="ARBA" id="ARBA00004734"/>
    </source>
</evidence>
<dbReference type="PROSITE" id="PS00163">
    <property type="entry name" value="FUMARATE_LYASES"/>
    <property type="match status" value="1"/>
</dbReference>
<sequence>MQLSSLTAVSPVDGRYGSKTNALRPIFSEFGLIRCRVQVEVRWLQRLAAHAGIPEVAPFSAEANALLNELAENFQLEHAQRIKDIERTTNHDVKAVEYLLKEQAAKLPELAKVSEFIHFACTSEDINNLSHALMLREGRDDVLLPLMRQVAESIRTLAVQFADVPMLSRTHGQPASPTTMGKELANVVYRLERQIAQVAAVPLLGKINGAVGNYNAHLSAYPEIDWEANAREFIEGDLGLAFNPYTTQIEPHDYIAELFDAIARFNTILIDFDRDIWGYISLGYFKQKTVAGEIGSSTMPHKVNPIDFENSEGNLGIANALLQHLASKLPISRWQRDLTDSTVLRNLGVGLAHSLIAYEASLKGIGKLELNAQRLAADLDACWEVLAEPIQTVMRRYAVENAYEKLKELTRGKGISAEALREFIDGLEIPEQAKAELRTLTPASYIGNAVAQAKRI</sequence>
<evidence type="ECO:0000256" key="5">
    <source>
        <dbReference type="NCBIfam" id="TIGR00928"/>
    </source>
</evidence>
<dbReference type="EMBL" id="JAHRGL010000001">
    <property type="protein sequence ID" value="MBV2131200.1"/>
    <property type="molecule type" value="Genomic_DNA"/>
</dbReference>
<dbReference type="Pfam" id="PF00206">
    <property type="entry name" value="Lyase_1"/>
    <property type="match status" value="1"/>
</dbReference>
<comment type="function">
    <text evidence="4">Catalyzes two reactions in de novo purine nucleotide biosynthesis. Catalyzes the breakdown of 5-aminoimidazole- (N-succinylocarboxamide) ribotide (SAICAR or 2-[5-amino-1-(5-phospho-beta-D-ribosyl)imidazole-4-carboxamido]succinate) to 5-aminoimidazole-4-carboxamide ribotide (AICAR or 5-amino-1-(5-phospho-beta-D-ribosyl)imidazole-4-carboxamide) and fumarate, and of adenylosuccinate (ADS or N(6)-(1,2-dicarboxyethyl)-AMP) to adenosine monophosphate (AMP) and fumarate.</text>
</comment>
<evidence type="ECO:0000313" key="8">
    <source>
        <dbReference type="EMBL" id="MBV2131200.1"/>
    </source>
</evidence>
<organism evidence="8 9">
    <name type="scientific">Geopseudomonas aromaticivorans</name>
    <dbReference type="NCBI Taxonomy" id="2849492"/>
    <lineage>
        <taxon>Bacteria</taxon>
        <taxon>Pseudomonadati</taxon>
        <taxon>Pseudomonadota</taxon>
        <taxon>Gammaproteobacteria</taxon>
        <taxon>Pseudomonadales</taxon>
        <taxon>Pseudomonadaceae</taxon>
        <taxon>Geopseudomonas</taxon>
    </lineage>
</organism>
<dbReference type="PANTHER" id="PTHR43411">
    <property type="entry name" value="ADENYLOSUCCINATE LYASE"/>
    <property type="match status" value="1"/>
</dbReference>
<dbReference type="InterPro" id="IPR004769">
    <property type="entry name" value="Pur_lyase"/>
</dbReference>
<evidence type="ECO:0000256" key="1">
    <source>
        <dbReference type="ARBA" id="ARBA00004706"/>
    </source>
</evidence>
<dbReference type="RefSeq" id="WP_217679050.1">
    <property type="nucleotide sequence ID" value="NZ_JAHRGL010000001.1"/>
</dbReference>
<dbReference type="InterPro" id="IPR047136">
    <property type="entry name" value="PurB_bact"/>
</dbReference>
<name>A0ABS6MR21_9GAMM</name>
<dbReference type="InterPro" id="IPR013539">
    <property type="entry name" value="PurB_C"/>
</dbReference>
<evidence type="ECO:0000259" key="6">
    <source>
        <dbReference type="Pfam" id="PF00206"/>
    </source>
</evidence>
<dbReference type="NCBIfam" id="TIGR00928">
    <property type="entry name" value="purB"/>
    <property type="match status" value="1"/>
</dbReference>
<comment type="pathway">
    <text evidence="1">Purine metabolism; IMP biosynthesis via de novo pathway; 5-amino-1-(5-phospho-D-ribosyl)imidazole-4-carboxamide from 5-amino-1-(5-phospho-D-ribosyl)imidazole-4-carboxylate: step 2/2.</text>
</comment>
<evidence type="ECO:0000256" key="3">
    <source>
        <dbReference type="ARBA" id="ARBA00023239"/>
    </source>
</evidence>
<dbReference type="EC" id="4.3.2.2" evidence="5"/>
<dbReference type="PANTHER" id="PTHR43411:SF1">
    <property type="entry name" value="ADENYLOSUCCINATE LYASE"/>
    <property type="match status" value="1"/>
</dbReference>
<comment type="caution">
    <text evidence="8">The sequence shown here is derived from an EMBL/GenBank/DDBJ whole genome shotgun (WGS) entry which is preliminary data.</text>
</comment>
<dbReference type="CDD" id="cd01598">
    <property type="entry name" value="PurB"/>
    <property type="match status" value="1"/>
</dbReference>
<accession>A0ABS6MR21</accession>
<reference evidence="8 9" key="1">
    <citation type="submission" date="2021-06" db="EMBL/GenBank/DDBJ databases">
        <title>Differences between aerobic and microaerobic xylene degrading microbial communities.</title>
        <authorList>
            <person name="Banerjee S."/>
            <person name="Tancsics A."/>
        </authorList>
    </citation>
    <scope>NUCLEOTIDE SEQUENCE [LARGE SCALE GENOMIC DNA]</scope>
    <source>
        <strain evidence="8 9">MAP12</strain>
    </source>
</reference>
<evidence type="ECO:0000259" key="7">
    <source>
        <dbReference type="Pfam" id="PF08328"/>
    </source>
</evidence>